<keyword evidence="4" id="KW-1185">Reference proteome</keyword>
<gene>
    <name evidence="3" type="ORF">GQ602_003007</name>
</gene>
<dbReference type="Pfam" id="PF00561">
    <property type="entry name" value="Abhydrolase_1"/>
    <property type="match status" value="1"/>
</dbReference>
<dbReference type="AlphaFoldDB" id="A0A8H4Q7F7"/>
<protein>
    <submittedName>
        <fullName evidence="3">Fusarubin cluster-esterase</fullName>
    </submittedName>
</protein>
<accession>A0A8H4Q7F7</accession>
<name>A0A8H4Q7F7_9HYPO</name>
<evidence type="ECO:0000313" key="4">
    <source>
        <dbReference type="Proteomes" id="UP000562929"/>
    </source>
</evidence>
<feature type="signal peptide" evidence="1">
    <location>
        <begin position="1"/>
        <end position="18"/>
    </location>
</feature>
<comment type="caution">
    <text evidence="3">The sequence shown here is derived from an EMBL/GenBank/DDBJ whole genome shotgun (WGS) entry which is preliminary data.</text>
</comment>
<organism evidence="3 4">
    <name type="scientific">Ophiocordyceps camponoti-floridani</name>
    <dbReference type="NCBI Taxonomy" id="2030778"/>
    <lineage>
        <taxon>Eukaryota</taxon>
        <taxon>Fungi</taxon>
        <taxon>Dikarya</taxon>
        <taxon>Ascomycota</taxon>
        <taxon>Pezizomycotina</taxon>
        <taxon>Sordariomycetes</taxon>
        <taxon>Hypocreomycetidae</taxon>
        <taxon>Hypocreales</taxon>
        <taxon>Ophiocordycipitaceae</taxon>
        <taxon>Ophiocordyceps</taxon>
    </lineage>
</organism>
<evidence type="ECO:0000256" key="1">
    <source>
        <dbReference type="SAM" id="SignalP"/>
    </source>
</evidence>
<keyword evidence="1" id="KW-0732">Signal</keyword>
<dbReference type="InterPro" id="IPR050228">
    <property type="entry name" value="Carboxylesterase_BioH"/>
</dbReference>
<evidence type="ECO:0000259" key="2">
    <source>
        <dbReference type="Pfam" id="PF00561"/>
    </source>
</evidence>
<feature type="chain" id="PRO_5034331332" evidence="1">
    <location>
        <begin position="19"/>
        <end position="398"/>
    </location>
</feature>
<dbReference type="CDD" id="cd12809">
    <property type="entry name" value="Esterase_713_like-2"/>
    <property type="match status" value="1"/>
</dbReference>
<dbReference type="EMBL" id="JAACLJ010000003">
    <property type="protein sequence ID" value="KAF4589118.1"/>
    <property type="molecule type" value="Genomic_DNA"/>
</dbReference>
<dbReference type="SUPFAM" id="SSF53474">
    <property type="entry name" value="alpha/beta-Hydrolases"/>
    <property type="match status" value="1"/>
</dbReference>
<dbReference type="PANTHER" id="PTHR43194:SF4">
    <property type="entry name" value="AB HYDROLASE-1 DOMAIN-CONTAINING PROTEIN"/>
    <property type="match status" value="1"/>
</dbReference>
<dbReference type="Proteomes" id="UP000562929">
    <property type="component" value="Unassembled WGS sequence"/>
</dbReference>
<dbReference type="PANTHER" id="PTHR43194">
    <property type="entry name" value="HYDROLASE ALPHA/BETA FOLD FAMILY"/>
    <property type="match status" value="1"/>
</dbReference>
<dbReference type="InterPro" id="IPR000073">
    <property type="entry name" value="AB_hydrolase_1"/>
</dbReference>
<reference evidence="3 4" key="1">
    <citation type="journal article" date="2020" name="G3 (Bethesda)">
        <title>Genetic Underpinnings of Host Manipulation by Ophiocordyceps as Revealed by Comparative Transcriptomics.</title>
        <authorList>
            <person name="Will I."/>
            <person name="Das B."/>
            <person name="Trinh T."/>
            <person name="Brachmann A."/>
            <person name="Ohm R.A."/>
            <person name="de Bekker C."/>
        </authorList>
    </citation>
    <scope>NUCLEOTIDE SEQUENCE [LARGE SCALE GENOMIC DNA]</scope>
    <source>
        <strain evidence="3 4">EC05</strain>
    </source>
</reference>
<proteinExistence type="predicted"/>
<dbReference type="Gene3D" id="3.40.50.1820">
    <property type="entry name" value="alpha/beta hydrolase"/>
    <property type="match status" value="1"/>
</dbReference>
<dbReference type="InterPro" id="IPR029058">
    <property type="entry name" value="AB_hydrolase_fold"/>
</dbReference>
<feature type="domain" description="AB hydrolase-1" evidence="2">
    <location>
        <begin position="61"/>
        <end position="227"/>
    </location>
</feature>
<dbReference type="OrthoDB" id="9978720at2759"/>
<sequence>MAVLAALLLIASVVSVAAESEEASHIRSVFYVGGQYEGDDMVGQMYVERLRPVNGVLQQVPVVLIHGMGMTGSNFLNKPDGSRGWASNFLDQGYEVYIVDQTNRGRSASRLGGRTLISFNVSMVQDRFTATQRHGHWPQARNHSQWPGSGLRGDPIFDAFYAATVPSDPDAVRTQTSMQRAGTALLDIIGVPSVILGHSQGGLFPILMADSRPHLVRALVLLEPSGPPFRDGFTGGFHAWGLSDVPLAYEPVVTDPLRDLVQDVVPAPDAHHSSCILQARKPAPRQLVHLVDKPILVMTSEASYHAPYDYCTVAFLRQAGCRDVEHVELAAVGIRGNGHMMFLERNSPIVTVIHRANRPSVEPEEQKVRGDQCPMAYAASEKWERIPGWQTSKCPFPV</sequence>
<evidence type="ECO:0000313" key="3">
    <source>
        <dbReference type="EMBL" id="KAF4589118.1"/>
    </source>
</evidence>